<reference evidence="2" key="1">
    <citation type="journal article" date="2021" name="Front. Microbiol.">
        <title>Comprehensive Comparative Genomics and Phenotyping of Methylobacterium Species.</title>
        <authorList>
            <person name="Alessa O."/>
            <person name="Ogura Y."/>
            <person name="Fujitani Y."/>
            <person name="Takami H."/>
            <person name="Hayashi T."/>
            <person name="Sahin N."/>
            <person name="Tani A."/>
        </authorList>
    </citation>
    <scope>NUCLEOTIDE SEQUENCE</scope>
    <source>
        <strain evidence="2">DSM 17168</strain>
    </source>
</reference>
<proteinExistence type="predicted"/>
<dbReference type="NCBIfam" id="TIGR01444">
    <property type="entry name" value="fkbM_fam"/>
    <property type="match status" value="1"/>
</dbReference>
<dbReference type="SUPFAM" id="SSF53335">
    <property type="entry name" value="S-adenosyl-L-methionine-dependent methyltransferases"/>
    <property type="match status" value="1"/>
</dbReference>
<dbReference type="InterPro" id="IPR052514">
    <property type="entry name" value="SAM-dependent_MTase"/>
</dbReference>
<dbReference type="InterPro" id="IPR029063">
    <property type="entry name" value="SAM-dependent_MTases_sf"/>
</dbReference>
<dbReference type="EMBL" id="BPQQ01000058">
    <property type="protein sequence ID" value="GJE02528.1"/>
    <property type="molecule type" value="Genomic_DNA"/>
</dbReference>
<dbReference type="Gene3D" id="3.40.50.150">
    <property type="entry name" value="Vaccinia Virus protein VP39"/>
    <property type="match status" value="1"/>
</dbReference>
<accession>A0ABQ4SKU7</accession>
<name>A0ABQ4SKU7_9HYPH</name>
<reference evidence="2" key="2">
    <citation type="submission" date="2021-08" db="EMBL/GenBank/DDBJ databases">
        <authorList>
            <person name="Tani A."/>
            <person name="Ola A."/>
            <person name="Ogura Y."/>
            <person name="Katsura K."/>
            <person name="Hayashi T."/>
        </authorList>
    </citation>
    <scope>NUCLEOTIDE SEQUENCE</scope>
    <source>
        <strain evidence="2">DSM 17168</strain>
    </source>
</reference>
<keyword evidence="3" id="KW-1185">Reference proteome</keyword>
<evidence type="ECO:0000313" key="3">
    <source>
        <dbReference type="Proteomes" id="UP001055153"/>
    </source>
</evidence>
<dbReference type="InterPro" id="IPR006342">
    <property type="entry name" value="FkbM_mtfrase"/>
</dbReference>
<dbReference type="PANTHER" id="PTHR34203">
    <property type="entry name" value="METHYLTRANSFERASE, FKBM FAMILY PROTEIN"/>
    <property type="match status" value="1"/>
</dbReference>
<sequence length="322" mass="35082">MSDLVGTRAGELVAMNERALEARPWRKPGYRYRPVSIHDPACAAFWGQYPYAGWVHVQVDDIVVAMLMANDDGVALIYNAFGPDSYEAASVAAWVAVARECRQIADIGAFTGLYTLLAQKASPEAKVVTVEPNSASRARLHTNAVWNGCDRSRVAPYAVAAEIGTLPLFVPMGADLLDTGASLNRGSLVSRTEIVACAPVDAIMAQFDVTEPNLMKIDVEGLEEAALRGMPRCLHERPTLFLEVATGELLQRCHALLAPHGYRMWGIDDESLTMTPPVEANDVTAWFAEHGANRAALNYLCCAREDHLALARRGIDRVHALL</sequence>
<evidence type="ECO:0000259" key="1">
    <source>
        <dbReference type="Pfam" id="PF05050"/>
    </source>
</evidence>
<evidence type="ECO:0000313" key="2">
    <source>
        <dbReference type="EMBL" id="GJE02528.1"/>
    </source>
</evidence>
<organism evidence="2 3">
    <name type="scientific">Methylobacterium isbiliense</name>
    <dbReference type="NCBI Taxonomy" id="315478"/>
    <lineage>
        <taxon>Bacteria</taxon>
        <taxon>Pseudomonadati</taxon>
        <taxon>Pseudomonadota</taxon>
        <taxon>Alphaproteobacteria</taxon>
        <taxon>Hyphomicrobiales</taxon>
        <taxon>Methylobacteriaceae</taxon>
        <taxon>Methylobacterium</taxon>
    </lineage>
</organism>
<dbReference type="Pfam" id="PF05050">
    <property type="entry name" value="Methyltransf_21"/>
    <property type="match status" value="1"/>
</dbReference>
<dbReference type="Proteomes" id="UP001055153">
    <property type="component" value="Unassembled WGS sequence"/>
</dbReference>
<comment type="caution">
    <text evidence="2">The sequence shown here is derived from an EMBL/GenBank/DDBJ whole genome shotgun (WGS) entry which is preliminary data.</text>
</comment>
<gene>
    <name evidence="2" type="ORF">GMJLKIPL_4477</name>
</gene>
<feature type="domain" description="Methyltransferase FkbM" evidence="1">
    <location>
        <begin position="106"/>
        <end position="263"/>
    </location>
</feature>
<protein>
    <recommendedName>
        <fullName evidence="1">Methyltransferase FkbM domain-containing protein</fullName>
    </recommendedName>
</protein>
<dbReference type="PANTHER" id="PTHR34203:SF15">
    <property type="entry name" value="SLL1173 PROTEIN"/>
    <property type="match status" value="1"/>
</dbReference>